<comment type="similarity">
    <text evidence="8">Belongs to the NAD kinase family.</text>
</comment>
<dbReference type="Gene3D" id="2.60.200.30">
    <property type="entry name" value="Probable inorganic polyphosphate/atp-NAD kinase, domain 2"/>
    <property type="match status" value="1"/>
</dbReference>
<dbReference type="Pfam" id="PF20143">
    <property type="entry name" value="NAD_kinase_C"/>
    <property type="match status" value="1"/>
</dbReference>
<dbReference type="GO" id="GO:0003951">
    <property type="term" value="F:NAD+ kinase activity"/>
    <property type="evidence" value="ECO:0007669"/>
    <property type="project" value="UniProtKB-EC"/>
</dbReference>
<feature type="binding site" evidence="8">
    <location>
        <position position="166"/>
    </location>
    <ligand>
        <name>NAD(+)</name>
        <dbReference type="ChEBI" id="CHEBI:57540"/>
    </ligand>
</feature>
<feature type="binding site" evidence="8">
    <location>
        <begin position="63"/>
        <end position="64"/>
    </location>
    <ligand>
        <name>NAD(+)</name>
        <dbReference type="ChEBI" id="CHEBI:57540"/>
    </ligand>
</feature>
<evidence type="ECO:0000256" key="4">
    <source>
        <dbReference type="ARBA" id="ARBA00022840"/>
    </source>
</evidence>
<evidence type="ECO:0000256" key="6">
    <source>
        <dbReference type="ARBA" id="ARBA00023027"/>
    </source>
</evidence>
<evidence type="ECO:0000256" key="1">
    <source>
        <dbReference type="ARBA" id="ARBA00022679"/>
    </source>
</evidence>
<sequence length="281" mass="31386">MKDDLLSGEHATEELGNLTTFAIETRGDSFSNQLQSRLVRELTRIGFRYDAANPDLVISVGGDGTLLQAFHRYVARLGQTAFVGVHTGHLGFYADWTAQELPLLIEAIANRKYTSVIYPLLRVSVTFKDNKESANYLALNECTIRSAEGLLVSDVFIRHELFESFRGDGLCFSTPTGSTAYNKGLSGAIVHPSLESIQLTEIASINNRVYRTLGSPIILPKHHHCQVRPVDASGFNLSIDHIATLHEKVEEIECAVAKEKICFARFRPFPFWRRVRDSFIG</sequence>
<keyword evidence="10" id="KW-1185">Reference proteome</keyword>
<dbReference type="InterPro" id="IPR002504">
    <property type="entry name" value="NADK"/>
</dbReference>
<evidence type="ECO:0000256" key="5">
    <source>
        <dbReference type="ARBA" id="ARBA00022857"/>
    </source>
</evidence>
<feature type="active site" description="Proton acceptor" evidence="8">
    <location>
        <position position="63"/>
    </location>
</feature>
<dbReference type="EMBL" id="JAFBEV010000001">
    <property type="protein sequence ID" value="MBM7656704.1"/>
    <property type="molecule type" value="Genomic_DNA"/>
</dbReference>
<dbReference type="NCBIfam" id="NF003424">
    <property type="entry name" value="PRK04885.1"/>
    <property type="match status" value="1"/>
</dbReference>
<dbReference type="HAMAP" id="MF_00361">
    <property type="entry name" value="NAD_kinase"/>
    <property type="match status" value="1"/>
</dbReference>
<organism evidence="9 10">
    <name type="scientific">Sporolactobacillus spathodeae</name>
    <dbReference type="NCBI Taxonomy" id="1465502"/>
    <lineage>
        <taxon>Bacteria</taxon>
        <taxon>Bacillati</taxon>
        <taxon>Bacillota</taxon>
        <taxon>Bacilli</taxon>
        <taxon>Bacillales</taxon>
        <taxon>Sporolactobacillaceae</taxon>
        <taxon>Sporolactobacillus</taxon>
    </lineage>
</organism>
<dbReference type="SUPFAM" id="SSF111331">
    <property type="entry name" value="NAD kinase/diacylglycerol kinase-like"/>
    <property type="match status" value="1"/>
</dbReference>
<feature type="binding site" evidence="8">
    <location>
        <position position="168"/>
    </location>
    <ligand>
        <name>NAD(+)</name>
        <dbReference type="ChEBI" id="CHEBI:57540"/>
    </ligand>
</feature>
<feature type="binding site" evidence="8">
    <location>
        <begin position="140"/>
        <end position="141"/>
    </location>
    <ligand>
        <name>NAD(+)</name>
        <dbReference type="ChEBI" id="CHEBI:57540"/>
    </ligand>
</feature>
<keyword evidence="2 8" id="KW-0547">Nucleotide-binding</keyword>
<dbReference type="InterPro" id="IPR017437">
    <property type="entry name" value="ATP-NAD_kinase_PpnK-typ_C"/>
</dbReference>
<keyword evidence="4 8" id="KW-0067">ATP-binding</keyword>
<keyword evidence="3 8" id="KW-0418">Kinase</keyword>
<comment type="function">
    <text evidence="8">Involved in the regulation of the intracellular balance of NAD and NADP, and is a key enzyme in the biosynthesis of NADP. Catalyzes specifically the phosphorylation on 2'-hydroxyl of the adenosine moiety of NAD to yield NADP.</text>
</comment>
<feature type="binding site" evidence="8">
    <location>
        <position position="203"/>
    </location>
    <ligand>
        <name>NAD(+)</name>
        <dbReference type="ChEBI" id="CHEBI:57540"/>
    </ligand>
</feature>
<gene>
    <name evidence="8" type="primary">nadK</name>
    <name evidence="9" type="ORF">JOC27_000140</name>
</gene>
<dbReference type="Pfam" id="PF01513">
    <property type="entry name" value="NAD_kinase"/>
    <property type="match status" value="1"/>
</dbReference>
<protein>
    <recommendedName>
        <fullName evidence="8">NAD kinase</fullName>
        <ecNumber evidence="8">2.7.1.23</ecNumber>
    </recommendedName>
    <alternativeName>
        <fullName evidence="8">ATP-dependent NAD kinase</fullName>
    </alternativeName>
</protein>
<name>A0ABS2Q4J0_9BACL</name>
<dbReference type="InterPro" id="IPR017438">
    <property type="entry name" value="ATP-NAD_kinase_N"/>
</dbReference>
<evidence type="ECO:0000256" key="3">
    <source>
        <dbReference type="ARBA" id="ARBA00022777"/>
    </source>
</evidence>
<keyword evidence="5 8" id="KW-0521">NADP</keyword>
<comment type="caution">
    <text evidence="8">Lacks conserved residue(s) required for the propagation of feature annotation.</text>
</comment>
<keyword evidence="1 8" id="KW-0808">Transferase</keyword>
<keyword evidence="6 8" id="KW-0520">NAD</keyword>
<evidence type="ECO:0000256" key="8">
    <source>
        <dbReference type="HAMAP-Rule" id="MF_00361"/>
    </source>
</evidence>
<evidence type="ECO:0000256" key="7">
    <source>
        <dbReference type="ARBA" id="ARBA00047925"/>
    </source>
</evidence>
<evidence type="ECO:0000313" key="9">
    <source>
        <dbReference type="EMBL" id="MBM7656704.1"/>
    </source>
</evidence>
<comment type="catalytic activity">
    <reaction evidence="7 8">
        <text>NAD(+) + ATP = ADP + NADP(+) + H(+)</text>
        <dbReference type="Rhea" id="RHEA:18629"/>
        <dbReference type="ChEBI" id="CHEBI:15378"/>
        <dbReference type="ChEBI" id="CHEBI:30616"/>
        <dbReference type="ChEBI" id="CHEBI:57540"/>
        <dbReference type="ChEBI" id="CHEBI:58349"/>
        <dbReference type="ChEBI" id="CHEBI:456216"/>
        <dbReference type="EC" id="2.7.1.23"/>
    </reaction>
</comment>
<comment type="caution">
    <text evidence="9">The sequence shown here is derived from an EMBL/GenBank/DDBJ whole genome shotgun (WGS) entry which is preliminary data.</text>
</comment>
<evidence type="ECO:0000313" key="10">
    <source>
        <dbReference type="Proteomes" id="UP000823201"/>
    </source>
</evidence>
<dbReference type="EC" id="2.7.1.23" evidence="8"/>
<accession>A0ABS2Q4J0</accession>
<evidence type="ECO:0000256" key="2">
    <source>
        <dbReference type="ARBA" id="ARBA00022741"/>
    </source>
</evidence>
<proteinExistence type="inferred from homology"/>
<comment type="subcellular location">
    <subcellularLocation>
        <location evidence="8">Cytoplasm</location>
    </subcellularLocation>
</comment>
<comment type="cofactor">
    <cofactor evidence="8">
        <name>a divalent metal cation</name>
        <dbReference type="ChEBI" id="CHEBI:60240"/>
    </cofactor>
</comment>
<dbReference type="Proteomes" id="UP000823201">
    <property type="component" value="Unassembled WGS sequence"/>
</dbReference>
<keyword evidence="8" id="KW-0963">Cytoplasm</keyword>
<dbReference type="PANTHER" id="PTHR20275:SF0">
    <property type="entry name" value="NAD KINASE"/>
    <property type="match status" value="1"/>
</dbReference>
<dbReference type="PANTHER" id="PTHR20275">
    <property type="entry name" value="NAD KINASE"/>
    <property type="match status" value="1"/>
</dbReference>
<dbReference type="Gene3D" id="3.40.50.10330">
    <property type="entry name" value="Probable inorganic polyphosphate/atp-NAD kinase, domain 1"/>
    <property type="match status" value="1"/>
</dbReference>
<reference evidence="9 10" key="1">
    <citation type="submission" date="2021-01" db="EMBL/GenBank/DDBJ databases">
        <title>Genomic Encyclopedia of Type Strains, Phase IV (KMG-IV): sequencing the most valuable type-strain genomes for metagenomic binning, comparative biology and taxonomic classification.</title>
        <authorList>
            <person name="Goeker M."/>
        </authorList>
    </citation>
    <scope>NUCLEOTIDE SEQUENCE [LARGE SCALE GENOMIC DNA]</scope>
    <source>
        <strain evidence="9 10">DSM 100968</strain>
    </source>
</reference>
<dbReference type="InterPro" id="IPR016064">
    <property type="entry name" value="NAD/diacylglycerol_kinase_sf"/>
</dbReference>